<accession>A0A4U0RYE1</accession>
<dbReference type="Pfam" id="PF21790">
    <property type="entry name" value="OGG"/>
    <property type="match status" value="1"/>
</dbReference>
<dbReference type="AlphaFoldDB" id="A0A4U0RYE1"/>
<dbReference type="Proteomes" id="UP000305778">
    <property type="component" value="Unassembled WGS sequence"/>
</dbReference>
<dbReference type="RefSeq" id="WP_136729177.1">
    <property type="nucleotide sequence ID" value="NZ_SUMC01000073.1"/>
</dbReference>
<sequence>MIVLPDDADLPDRKTVLGQAIPFDRARWIPLLPDSTWWPTVLDECPQVGRWPRVDRRTVFGIASQAAAAEGRRHLLVAVLVWGTGTKAQSVNRRARIFEHSSPANIDARLGKALDVLRERGGVDAYWAFNNDQRIPHLGAAFFTKVLYFAGHDSAAAPHRPVILDSVVSRALRANDAVDTSWPGNGWTTDQYRLYVDGVYEYAQARGVLPDQVEAALFSQGKQSA</sequence>
<evidence type="ECO:0000313" key="2">
    <source>
        <dbReference type="Proteomes" id="UP000305778"/>
    </source>
</evidence>
<reference evidence="1 2" key="1">
    <citation type="submission" date="2019-04" db="EMBL/GenBank/DDBJ databases">
        <title>Streptomyces oryziradicis sp. nov., a novel actinomycete isolated from rhizosphere soil of rice (Oryza sativa L.).</title>
        <authorList>
            <person name="Li C."/>
        </authorList>
    </citation>
    <scope>NUCLEOTIDE SEQUENCE [LARGE SCALE GENOMIC DNA]</scope>
    <source>
        <strain evidence="1 2">NEAU-C40</strain>
    </source>
</reference>
<dbReference type="OrthoDB" id="4077754at2"/>
<name>A0A4U0RYE1_9ACTN</name>
<keyword evidence="2" id="KW-1185">Reference proteome</keyword>
<proteinExistence type="predicted"/>
<dbReference type="InterPro" id="IPR048868">
    <property type="entry name" value="OGG-like_put"/>
</dbReference>
<gene>
    <name evidence="1" type="ORF">FCI23_40780</name>
</gene>
<dbReference type="EMBL" id="SUMC01000073">
    <property type="protein sequence ID" value="TKA01406.1"/>
    <property type="molecule type" value="Genomic_DNA"/>
</dbReference>
<comment type="caution">
    <text evidence="1">The sequence shown here is derived from an EMBL/GenBank/DDBJ whole genome shotgun (WGS) entry which is preliminary data.</text>
</comment>
<protein>
    <submittedName>
        <fullName evidence="1">Uncharacterized protein</fullName>
    </submittedName>
</protein>
<evidence type="ECO:0000313" key="1">
    <source>
        <dbReference type="EMBL" id="TKA01406.1"/>
    </source>
</evidence>
<organism evidence="1 2">
    <name type="scientific">Actinacidiphila oryziradicis</name>
    <dbReference type="NCBI Taxonomy" id="2571141"/>
    <lineage>
        <taxon>Bacteria</taxon>
        <taxon>Bacillati</taxon>
        <taxon>Actinomycetota</taxon>
        <taxon>Actinomycetes</taxon>
        <taxon>Kitasatosporales</taxon>
        <taxon>Streptomycetaceae</taxon>
        <taxon>Actinacidiphila</taxon>
    </lineage>
</organism>